<evidence type="ECO:0000256" key="1">
    <source>
        <dbReference type="SAM" id="SignalP"/>
    </source>
</evidence>
<sequence>MKTFAIVILSLIAAVSAAPTQISENNVGNIVTVGLNANVDVTSQVDVRVITLLASLLNQQLTIANLGLDVPAAEVESNEIPLVQPINEIPLTSVDSEAPQPPKLPRLSNITPEMIAKAKQYLEKMKQ</sequence>
<accession>A0A9J6CNC0</accession>
<keyword evidence="3" id="KW-1185">Reference proteome</keyword>
<protein>
    <submittedName>
        <fullName evidence="2">Uncharacterized protein</fullName>
    </submittedName>
</protein>
<dbReference type="OrthoDB" id="7743490at2759"/>
<dbReference type="EMBL" id="JADBJN010000001">
    <property type="protein sequence ID" value="KAG5683794.1"/>
    <property type="molecule type" value="Genomic_DNA"/>
</dbReference>
<organism evidence="2 3">
    <name type="scientific">Polypedilum vanderplanki</name>
    <name type="common">Sleeping chironomid midge</name>
    <dbReference type="NCBI Taxonomy" id="319348"/>
    <lineage>
        <taxon>Eukaryota</taxon>
        <taxon>Metazoa</taxon>
        <taxon>Ecdysozoa</taxon>
        <taxon>Arthropoda</taxon>
        <taxon>Hexapoda</taxon>
        <taxon>Insecta</taxon>
        <taxon>Pterygota</taxon>
        <taxon>Neoptera</taxon>
        <taxon>Endopterygota</taxon>
        <taxon>Diptera</taxon>
        <taxon>Nematocera</taxon>
        <taxon>Chironomoidea</taxon>
        <taxon>Chironomidae</taxon>
        <taxon>Chironominae</taxon>
        <taxon>Polypedilum</taxon>
        <taxon>Polypedilum</taxon>
    </lineage>
</organism>
<proteinExistence type="predicted"/>
<feature type="signal peptide" evidence="1">
    <location>
        <begin position="1"/>
        <end position="17"/>
    </location>
</feature>
<keyword evidence="1" id="KW-0732">Signal</keyword>
<dbReference type="Proteomes" id="UP001107558">
    <property type="component" value="Chromosome 1"/>
</dbReference>
<comment type="caution">
    <text evidence="2">The sequence shown here is derived from an EMBL/GenBank/DDBJ whole genome shotgun (WGS) entry which is preliminary data.</text>
</comment>
<name>A0A9J6CNC0_POLVA</name>
<gene>
    <name evidence="2" type="ORF">PVAND_013058</name>
</gene>
<reference evidence="2" key="1">
    <citation type="submission" date="2021-03" db="EMBL/GenBank/DDBJ databases">
        <title>Chromosome level genome of the anhydrobiotic midge Polypedilum vanderplanki.</title>
        <authorList>
            <person name="Yoshida Y."/>
            <person name="Kikawada T."/>
            <person name="Gusev O."/>
        </authorList>
    </citation>
    <scope>NUCLEOTIDE SEQUENCE</scope>
    <source>
        <strain evidence="2">NIAS01</strain>
        <tissue evidence="2">Whole body or cell culture</tissue>
    </source>
</reference>
<feature type="chain" id="PRO_5039932465" evidence="1">
    <location>
        <begin position="18"/>
        <end position="127"/>
    </location>
</feature>
<dbReference type="AlphaFoldDB" id="A0A9J6CNC0"/>
<evidence type="ECO:0000313" key="2">
    <source>
        <dbReference type="EMBL" id="KAG5683794.1"/>
    </source>
</evidence>
<evidence type="ECO:0000313" key="3">
    <source>
        <dbReference type="Proteomes" id="UP001107558"/>
    </source>
</evidence>